<accession>A0ABD3XA71</accession>
<feature type="non-terminal residue" evidence="1">
    <location>
        <position position="92"/>
    </location>
</feature>
<dbReference type="EMBL" id="JBJQND010000003">
    <property type="protein sequence ID" value="KAL3881773.1"/>
    <property type="molecule type" value="Genomic_DNA"/>
</dbReference>
<sequence length="92" mass="9427">ANLGAACTTTCTGKNETCKNLTCVCVEGFYDNNGNASGGTCDPKLYLGSNCTAVTGEHVCKDSNATCSNDKCACGSDYYDDNGATLNGTCQL</sequence>
<organism evidence="1 2">
    <name type="scientific">Sinanodonta woodiana</name>
    <name type="common">Chinese pond mussel</name>
    <name type="synonym">Anodonta woodiana</name>
    <dbReference type="NCBI Taxonomy" id="1069815"/>
    <lineage>
        <taxon>Eukaryota</taxon>
        <taxon>Metazoa</taxon>
        <taxon>Spiralia</taxon>
        <taxon>Lophotrochozoa</taxon>
        <taxon>Mollusca</taxon>
        <taxon>Bivalvia</taxon>
        <taxon>Autobranchia</taxon>
        <taxon>Heteroconchia</taxon>
        <taxon>Palaeoheterodonta</taxon>
        <taxon>Unionida</taxon>
        <taxon>Unionoidea</taxon>
        <taxon>Unionidae</taxon>
        <taxon>Unioninae</taxon>
        <taxon>Sinanodonta</taxon>
    </lineage>
</organism>
<gene>
    <name evidence="1" type="ORF">ACJMK2_028167</name>
</gene>
<evidence type="ECO:0000313" key="1">
    <source>
        <dbReference type="EMBL" id="KAL3881773.1"/>
    </source>
</evidence>
<dbReference type="Proteomes" id="UP001634394">
    <property type="component" value="Unassembled WGS sequence"/>
</dbReference>
<keyword evidence="2" id="KW-1185">Reference proteome</keyword>
<evidence type="ECO:0000313" key="2">
    <source>
        <dbReference type="Proteomes" id="UP001634394"/>
    </source>
</evidence>
<dbReference type="AlphaFoldDB" id="A0ABD3XA71"/>
<reference evidence="1 2" key="1">
    <citation type="submission" date="2024-11" db="EMBL/GenBank/DDBJ databases">
        <title>Chromosome-level genome assembly of the freshwater bivalve Anodonta woodiana.</title>
        <authorList>
            <person name="Chen X."/>
        </authorList>
    </citation>
    <scope>NUCLEOTIDE SEQUENCE [LARGE SCALE GENOMIC DNA]</scope>
    <source>
        <strain evidence="1">MN2024</strain>
        <tissue evidence="1">Gills</tissue>
    </source>
</reference>
<protein>
    <submittedName>
        <fullName evidence="1">Uncharacterized protein</fullName>
    </submittedName>
</protein>
<feature type="non-terminal residue" evidence="1">
    <location>
        <position position="1"/>
    </location>
</feature>
<proteinExistence type="predicted"/>
<comment type="caution">
    <text evidence="1">The sequence shown here is derived from an EMBL/GenBank/DDBJ whole genome shotgun (WGS) entry which is preliminary data.</text>
</comment>
<name>A0ABD3XA71_SINWO</name>